<organism evidence="3 4">
    <name type="scientific">Gryllotalpicola koreensis</name>
    <dbReference type="NCBI Taxonomy" id="993086"/>
    <lineage>
        <taxon>Bacteria</taxon>
        <taxon>Bacillati</taxon>
        <taxon>Actinomycetota</taxon>
        <taxon>Actinomycetes</taxon>
        <taxon>Micrococcales</taxon>
        <taxon>Microbacteriaceae</taxon>
        <taxon>Gryllotalpicola</taxon>
    </lineage>
</organism>
<proteinExistence type="predicted"/>
<dbReference type="EMBL" id="BAABBW010000002">
    <property type="protein sequence ID" value="GAA4171471.1"/>
    <property type="molecule type" value="Genomic_DNA"/>
</dbReference>
<keyword evidence="2" id="KW-0472">Membrane</keyword>
<sequence length="236" mass="25803">MQLWNDFVSWFTDPGNRSLIFAIAVLFVGIVISGLIAAWIARGTVRGVLARTERQQKAAAIAALVDAATEASVWNSLTPGEQVLSDRAVGQADIQVRLLPIKGAGIAANWASHQLAEMKRNSATFGYQLDPVVAEFRDRLIEWQNKPGRAKRIFAGDLERWRFESGTPTGQLDAEQDKWVAEQHHEKYAAPAATPAPAAAPAQNPAVELPTEAMAQLPKAPAYLHQEEQAPERYTA</sequence>
<evidence type="ECO:0000256" key="1">
    <source>
        <dbReference type="SAM" id="MobiDB-lite"/>
    </source>
</evidence>
<keyword evidence="2" id="KW-1133">Transmembrane helix</keyword>
<gene>
    <name evidence="3" type="ORF">GCM10022287_10840</name>
</gene>
<keyword evidence="2" id="KW-0812">Transmembrane</keyword>
<evidence type="ECO:0000256" key="2">
    <source>
        <dbReference type="SAM" id="Phobius"/>
    </source>
</evidence>
<evidence type="ECO:0000313" key="4">
    <source>
        <dbReference type="Proteomes" id="UP001501079"/>
    </source>
</evidence>
<dbReference type="Proteomes" id="UP001501079">
    <property type="component" value="Unassembled WGS sequence"/>
</dbReference>
<feature type="region of interest" description="Disordered" evidence="1">
    <location>
        <begin position="185"/>
        <end position="236"/>
    </location>
</feature>
<keyword evidence="4" id="KW-1185">Reference proteome</keyword>
<comment type="caution">
    <text evidence="3">The sequence shown here is derived from an EMBL/GenBank/DDBJ whole genome shotgun (WGS) entry which is preliminary data.</text>
</comment>
<protein>
    <recommendedName>
        <fullName evidence="5">DUF4760 domain-containing protein</fullName>
    </recommendedName>
</protein>
<reference evidence="4" key="1">
    <citation type="journal article" date="2019" name="Int. J. Syst. Evol. Microbiol.">
        <title>The Global Catalogue of Microorganisms (GCM) 10K type strain sequencing project: providing services to taxonomists for standard genome sequencing and annotation.</title>
        <authorList>
            <consortium name="The Broad Institute Genomics Platform"/>
            <consortium name="The Broad Institute Genome Sequencing Center for Infectious Disease"/>
            <person name="Wu L."/>
            <person name="Ma J."/>
        </authorList>
    </citation>
    <scope>NUCLEOTIDE SEQUENCE [LARGE SCALE GENOMIC DNA]</scope>
    <source>
        <strain evidence="4">JCM 17591</strain>
    </source>
</reference>
<feature type="compositionally biased region" description="Basic and acidic residues" evidence="1">
    <location>
        <begin position="225"/>
        <end position="236"/>
    </location>
</feature>
<evidence type="ECO:0000313" key="3">
    <source>
        <dbReference type="EMBL" id="GAA4171471.1"/>
    </source>
</evidence>
<feature type="compositionally biased region" description="Low complexity" evidence="1">
    <location>
        <begin position="189"/>
        <end position="206"/>
    </location>
</feature>
<feature type="transmembrane region" description="Helical" evidence="2">
    <location>
        <begin position="20"/>
        <end position="41"/>
    </location>
</feature>
<name>A0ABP7ZVP8_9MICO</name>
<accession>A0ABP7ZVP8</accession>
<evidence type="ECO:0008006" key="5">
    <source>
        <dbReference type="Google" id="ProtNLM"/>
    </source>
</evidence>